<dbReference type="KEGG" id="lnn:F0161_06780"/>
<gene>
    <name evidence="1" type="ORF">F0161_06780</name>
</gene>
<dbReference type="EMBL" id="CP043939">
    <property type="protein sequence ID" value="QER67590.1"/>
    <property type="molecule type" value="Genomic_DNA"/>
</dbReference>
<sequence length="71" mass="8250">MQSFNMIFWTYGNDEMRTSMRSKEVLAPEQTLQDMVSKDRPRYLRFIIGEGETFYISADCVISLSQIYPGG</sequence>
<keyword evidence="2" id="KW-1185">Reference proteome</keyword>
<dbReference type="Proteomes" id="UP000325295">
    <property type="component" value="Chromosome"/>
</dbReference>
<organism evidence="1 2">
    <name type="scientific">Paucilactobacillus nenjiangensis</name>
    <dbReference type="NCBI Taxonomy" id="1296540"/>
    <lineage>
        <taxon>Bacteria</taxon>
        <taxon>Bacillati</taxon>
        <taxon>Bacillota</taxon>
        <taxon>Bacilli</taxon>
        <taxon>Lactobacillales</taxon>
        <taxon>Lactobacillaceae</taxon>
        <taxon>Paucilactobacillus</taxon>
    </lineage>
</organism>
<evidence type="ECO:0000313" key="2">
    <source>
        <dbReference type="Proteomes" id="UP000325295"/>
    </source>
</evidence>
<protein>
    <submittedName>
        <fullName evidence="1">Uncharacterized protein</fullName>
    </submittedName>
</protein>
<reference evidence="1 2" key="1">
    <citation type="submission" date="2019-09" db="EMBL/GenBank/DDBJ databases">
        <title>Complete Genome Sequence of Lactobacillus nenjiangensis SH-Y15, isolated from sauerkraut.</title>
        <authorList>
            <person name="Yang H."/>
        </authorList>
    </citation>
    <scope>NUCLEOTIDE SEQUENCE [LARGE SCALE GENOMIC DNA]</scope>
    <source>
        <strain evidence="1 2">SH-Y15</strain>
    </source>
</reference>
<proteinExistence type="predicted"/>
<evidence type="ECO:0000313" key="1">
    <source>
        <dbReference type="EMBL" id="QER67590.1"/>
    </source>
</evidence>
<dbReference type="RefSeq" id="WP_150204128.1">
    <property type="nucleotide sequence ID" value="NZ_CP043939.1"/>
</dbReference>
<accession>A0A5P1X117</accession>
<name>A0A5P1X117_9LACO</name>
<dbReference type="OrthoDB" id="2324773at2"/>
<dbReference type="AlphaFoldDB" id="A0A5P1X117"/>